<evidence type="ECO:0000256" key="3">
    <source>
        <dbReference type="ARBA" id="ARBA00022729"/>
    </source>
</evidence>
<gene>
    <name evidence="6" type="ORF">AFUS01_LOCUS22865</name>
</gene>
<proteinExistence type="predicted"/>
<evidence type="ECO:0000313" key="7">
    <source>
        <dbReference type="Proteomes" id="UP000708208"/>
    </source>
</evidence>
<organism evidence="6 7">
    <name type="scientific">Allacma fusca</name>
    <dbReference type="NCBI Taxonomy" id="39272"/>
    <lineage>
        <taxon>Eukaryota</taxon>
        <taxon>Metazoa</taxon>
        <taxon>Ecdysozoa</taxon>
        <taxon>Arthropoda</taxon>
        <taxon>Hexapoda</taxon>
        <taxon>Collembola</taxon>
        <taxon>Symphypleona</taxon>
        <taxon>Sminthuridae</taxon>
        <taxon>Allacma</taxon>
    </lineage>
</organism>
<dbReference type="EMBL" id="CAJVCH010269845">
    <property type="protein sequence ID" value="CAG7734478.1"/>
    <property type="molecule type" value="Genomic_DNA"/>
</dbReference>
<dbReference type="PANTHER" id="PTHR11802">
    <property type="entry name" value="SERINE PROTEASE FAMILY S10 SERINE CARBOXYPEPTIDASE"/>
    <property type="match status" value="1"/>
</dbReference>
<keyword evidence="1" id="KW-0121">Carboxypeptidase</keyword>
<keyword evidence="2" id="KW-0645">Protease</keyword>
<keyword evidence="3" id="KW-0732">Signal</keyword>
<comment type="caution">
    <text evidence="6">The sequence shown here is derived from an EMBL/GenBank/DDBJ whole genome shotgun (WGS) entry which is preliminary data.</text>
</comment>
<evidence type="ECO:0000256" key="5">
    <source>
        <dbReference type="ARBA" id="ARBA00023180"/>
    </source>
</evidence>
<keyword evidence="5" id="KW-0325">Glycoprotein</keyword>
<evidence type="ECO:0000256" key="4">
    <source>
        <dbReference type="ARBA" id="ARBA00022801"/>
    </source>
</evidence>
<evidence type="ECO:0000313" key="6">
    <source>
        <dbReference type="EMBL" id="CAG7734478.1"/>
    </source>
</evidence>
<sequence>MGLPSALVLKASAFAISHYLPAEKNPENAPVILWINDLPGFTSLKGVFLETGPFYVDDDNKLRERNTSWVKTHSMLYIDAPVGTGFSFADSKDA</sequence>
<evidence type="ECO:0000256" key="1">
    <source>
        <dbReference type="ARBA" id="ARBA00022645"/>
    </source>
</evidence>
<dbReference type="Pfam" id="PF00450">
    <property type="entry name" value="Peptidase_S10"/>
    <property type="match status" value="1"/>
</dbReference>
<dbReference type="GO" id="GO:0004185">
    <property type="term" value="F:serine-type carboxypeptidase activity"/>
    <property type="evidence" value="ECO:0007669"/>
    <property type="project" value="InterPro"/>
</dbReference>
<dbReference type="GO" id="GO:0006508">
    <property type="term" value="P:proteolysis"/>
    <property type="evidence" value="ECO:0007669"/>
    <property type="project" value="UniProtKB-KW"/>
</dbReference>
<dbReference type="InterPro" id="IPR001563">
    <property type="entry name" value="Peptidase_S10"/>
</dbReference>
<dbReference type="AlphaFoldDB" id="A0A8J2P118"/>
<accession>A0A8J2P118</accession>
<dbReference type="PANTHER" id="PTHR11802:SF472">
    <property type="entry name" value="SERINE CARBOXYPEPTIDASE CPVL-RELATED"/>
    <property type="match status" value="1"/>
</dbReference>
<dbReference type="OrthoDB" id="443318at2759"/>
<reference evidence="6" key="1">
    <citation type="submission" date="2021-06" db="EMBL/GenBank/DDBJ databases">
        <authorList>
            <person name="Hodson N. C."/>
            <person name="Mongue J. A."/>
            <person name="Jaron S. K."/>
        </authorList>
    </citation>
    <scope>NUCLEOTIDE SEQUENCE</scope>
</reference>
<dbReference type="Proteomes" id="UP000708208">
    <property type="component" value="Unassembled WGS sequence"/>
</dbReference>
<keyword evidence="4" id="KW-0378">Hydrolase</keyword>
<keyword evidence="7" id="KW-1185">Reference proteome</keyword>
<evidence type="ECO:0000256" key="2">
    <source>
        <dbReference type="ARBA" id="ARBA00022670"/>
    </source>
</evidence>
<name>A0A8J2P118_9HEXA</name>
<protein>
    <submittedName>
        <fullName evidence="6">Uncharacterized protein</fullName>
    </submittedName>
</protein>